<dbReference type="InterPro" id="IPR055355">
    <property type="entry name" value="ZP-C"/>
</dbReference>
<reference evidence="3" key="2">
    <citation type="submission" date="2025-09" db="UniProtKB">
        <authorList>
            <consortium name="Ensembl"/>
        </authorList>
    </citation>
    <scope>IDENTIFICATION</scope>
</reference>
<dbReference type="GO" id="GO:0035803">
    <property type="term" value="P:egg coat formation"/>
    <property type="evidence" value="ECO:0007669"/>
    <property type="project" value="TreeGrafter"/>
</dbReference>
<evidence type="ECO:0000313" key="4">
    <source>
        <dbReference type="Proteomes" id="UP000264820"/>
    </source>
</evidence>
<dbReference type="GO" id="GO:0032190">
    <property type="term" value="F:acrosin binding"/>
    <property type="evidence" value="ECO:0007669"/>
    <property type="project" value="TreeGrafter"/>
</dbReference>
<dbReference type="Gene3D" id="2.60.40.4100">
    <property type="entry name" value="Zona pellucida, ZP-C domain"/>
    <property type="match status" value="1"/>
</dbReference>
<evidence type="ECO:0000313" key="3">
    <source>
        <dbReference type="Ensembl" id="ENSHCOP00000012980.1"/>
    </source>
</evidence>
<keyword evidence="1" id="KW-1015">Disulfide bond</keyword>
<dbReference type="AlphaFoldDB" id="A0A3Q3DIC9"/>
<dbReference type="Pfam" id="PF23344">
    <property type="entry name" value="ZP-N"/>
    <property type="match status" value="1"/>
</dbReference>
<protein>
    <submittedName>
        <fullName evidence="3">Zona pellucida glycoprotein 3c</fullName>
    </submittedName>
</protein>
<dbReference type="Pfam" id="PF00100">
    <property type="entry name" value="Zona_pellucida"/>
    <property type="match status" value="1"/>
</dbReference>
<sequence length="445" mass="50304">MITKITTGPLTYFIAQPLEYSNSKRLILAIHLWSAPTFSGVKDAFSRQYGSTSLTNPKVSKSGLLRIVWCFVHRTLQPSYPKELFMPEKGVRPIPASVKEMLLAPPPTVASLGEAAKNKLVEVLCHIDRMYVKVSKELFSTRDAFKDLKLGKCPVNEGTSENYYLLYLLKNDCGFKRESTDDYLFISIVLHYKPTTPVIREMPFDVVLQCKYPRHFHSFHPGISIELRRGTVYKPLRSKHAYVIIPQDASGNEIGGDKTFILGQPMYFEVKRADNISTNKRLYINKCFMTALQDPYSEPKYTVIDNQGCMIDSKVTRQSAFLKGHLNVQKFSVSAFIFKDTAASSSSPQLYLHCEFSMGDPTPTSSSKACNYHQATKKWKELHGNDSVCTCCESSCLSLSKGAICVSFRGKDGNPDFELKPKSAVWGTSSFEDLKDHRDFLSYWE</sequence>
<keyword evidence="4" id="KW-1185">Reference proteome</keyword>
<dbReference type="PROSITE" id="PS51034">
    <property type="entry name" value="ZP_2"/>
    <property type="match status" value="1"/>
</dbReference>
<evidence type="ECO:0000259" key="2">
    <source>
        <dbReference type="PROSITE" id="PS51034"/>
    </source>
</evidence>
<accession>A0A3Q3DIC9</accession>
<dbReference type="Proteomes" id="UP000264820">
    <property type="component" value="Unplaced"/>
</dbReference>
<dbReference type="SMART" id="SM00241">
    <property type="entry name" value="ZP"/>
    <property type="match status" value="1"/>
</dbReference>
<organism evidence="3 4">
    <name type="scientific">Hippocampus comes</name>
    <name type="common">Tiger tail seahorse</name>
    <dbReference type="NCBI Taxonomy" id="109280"/>
    <lineage>
        <taxon>Eukaryota</taxon>
        <taxon>Metazoa</taxon>
        <taxon>Chordata</taxon>
        <taxon>Craniata</taxon>
        <taxon>Vertebrata</taxon>
        <taxon>Euteleostomi</taxon>
        <taxon>Actinopterygii</taxon>
        <taxon>Neopterygii</taxon>
        <taxon>Teleostei</taxon>
        <taxon>Neoteleostei</taxon>
        <taxon>Acanthomorphata</taxon>
        <taxon>Syngnathiaria</taxon>
        <taxon>Syngnathiformes</taxon>
        <taxon>Syngnathoidei</taxon>
        <taxon>Syngnathidae</taxon>
        <taxon>Hippocampus</taxon>
    </lineage>
</organism>
<feature type="domain" description="ZP" evidence="2">
    <location>
        <begin position="124"/>
        <end position="377"/>
    </location>
</feature>
<dbReference type="PANTHER" id="PTHR11576">
    <property type="entry name" value="ZONA PELLUCIDA SPERM-BINDING PROTEIN 3"/>
    <property type="match status" value="1"/>
</dbReference>
<evidence type="ECO:0000256" key="1">
    <source>
        <dbReference type="ARBA" id="ARBA00023157"/>
    </source>
</evidence>
<dbReference type="InterPro" id="IPR042235">
    <property type="entry name" value="ZP-C_dom"/>
</dbReference>
<dbReference type="GO" id="GO:0007339">
    <property type="term" value="P:binding of sperm to zona pellucida"/>
    <property type="evidence" value="ECO:0007669"/>
    <property type="project" value="TreeGrafter"/>
</dbReference>
<dbReference type="InterPro" id="IPR001507">
    <property type="entry name" value="ZP_dom"/>
</dbReference>
<dbReference type="GO" id="GO:2000344">
    <property type="term" value="P:positive regulation of acrosome reaction"/>
    <property type="evidence" value="ECO:0007669"/>
    <property type="project" value="TreeGrafter"/>
</dbReference>
<reference evidence="3" key="1">
    <citation type="submission" date="2025-08" db="UniProtKB">
        <authorList>
            <consortium name="Ensembl"/>
        </authorList>
    </citation>
    <scope>IDENTIFICATION</scope>
</reference>
<proteinExistence type="predicted"/>
<name>A0A3Q3DIC9_HIPCM</name>
<dbReference type="Ensembl" id="ENSHCOT00000027136.1">
    <property type="protein sequence ID" value="ENSHCOP00000012980.1"/>
    <property type="gene ID" value="ENSHCOG00000016062.1"/>
</dbReference>
<dbReference type="InterPro" id="IPR055356">
    <property type="entry name" value="ZP-N"/>
</dbReference>
<dbReference type="GeneTree" id="ENSGT01030000234567"/>
<dbReference type="FunFam" id="2.60.40.4100:FF:000002">
    <property type="entry name" value="Zona pellucida sperm-binding protein 3"/>
    <property type="match status" value="1"/>
</dbReference>
<dbReference type="GO" id="GO:0031012">
    <property type="term" value="C:extracellular matrix"/>
    <property type="evidence" value="ECO:0007669"/>
    <property type="project" value="TreeGrafter"/>
</dbReference>
<dbReference type="Gene3D" id="2.60.40.3210">
    <property type="entry name" value="Zona pellucida, ZP-N domain"/>
    <property type="match status" value="1"/>
</dbReference>
<dbReference type="PANTHER" id="PTHR11576:SF26">
    <property type="entry name" value="ZONA PELLUCIDA GLYCOPROTEIN 3D TANDEM DUPLICATE 2"/>
    <property type="match status" value="1"/>
</dbReference>